<dbReference type="GO" id="GO:1990904">
    <property type="term" value="C:ribonucleoprotein complex"/>
    <property type="evidence" value="ECO:0007669"/>
    <property type="project" value="UniProtKB-KW"/>
</dbReference>
<dbReference type="InterPro" id="IPR023798">
    <property type="entry name" value="Ribosomal_uS7_dom"/>
</dbReference>
<evidence type="ECO:0000259" key="4">
    <source>
        <dbReference type="Pfam" id="PF00177"/>
    </source>
</evidence>
<organism evidence="5">
    <name type="scientific">Nephromyces sp. ex Molgula occidentalis</name>
    <dbReference type="NCBI Taxonomy" id="2544991"/>
    <lineage>
        <taxon>Eukaryota</taxon>
        <taxon>Sar</taxon>
        <taxon>Alveolata</taxon>
        <taxon>Apicomplexa</taxon>
        <taxon>Aconoidasida</taxon>
        <taxon>Nephromycida</taxon>
        <taxon>Nephromyces</taxon>
    </lineage>
</organism>
<name>A0A5C1H8J0_9APIC</name>
<dbReference type="SUPFAM" id="SSF47973">
    <property type="entry name" value="Ribosomal protein S7"/>
    <property type="match status" value="1"/>
</dbReference>
<dbReference type="EMBL" id="MK573208">
    <property type="protein sequence ID" value="QEM01824.1"/>
    <property type="molecule type" value="Genomic_DNA"/>
</dbReference>
<protein>
    <submittedName>
        <fullName evidence="5">30S ribosomal protein S7</fullName>
    </submittedName>
</protein>
<accession>A0A5C1H8J0</accession>
<dbReference type="Gene3D" id="1.10.455.10">
    <property type="entry name" value="Ribosomal protein S7 domain"/>
    <property type="match status" value="1"/>
</dbReference>
<evidence type="ECO:0000256" key="2">
    <source>
        <dbReference type="ARBA" id="ARBA00022980"/>
    </source>
</evidence>
<evidence type="ECO:0000256" key="3">
    <source>
        <dbReference type="ARBA" id="ARBA00023274"/>
    </source>
</evidence>
<sequence length="165" mass="19331">MNLMGLKIENQADLNMVQKKFKYNNTLIYSPIIIILMNKFQKKGKKHLIEKNLLETSKLLNWNSIKIFEQYLENIINQLLIPIILLSKKKASVRYKIPIRVHLLMSILKSLKTLNNIIKSNYKIKFSNALYLEIKNILTNKGISILTKKNLLKQALSLRVFSNLY</sequence>
<evidence type="ECO:0000256" key="1">
    <source>
        <dbReference type="ARBA" id="ARBA00007151"/>
    </source>
</evidence>
<feature type="domain" description="Small ribosomal subunit protein uS7" evidence="4">
    <location>
        <begin position="17"/>
        <end position="157"/>
    </location>
</feature>
<evidence type="ECO:0000313" key="5">
    <source>
        <dbReference type="EMBL" id="QEM01824.1"/>
    </source>
</evidence>
<dbReference type="GO" id="GO:0005840">
    <property type="term" value="C:ribosome"/>
    <property type="evidence" value="ECO:0007669"/>
    <property type="project" value="UniProtKB-KW"/>
</dbReference>
<proteinExistence type="inferred from homology"/>
<gene>
    <name evidence="5" type="primary">rps7</name>
</gene>
<dbReference type="Pfam" id="PF00177">
    <property type="entry name" value="Ribosomal_S7"/>
    <property type="match status" value="1"/>
</dbReference>
<dbReference type="InterPro" id="IPR036823">
    <property type="entry name" value="Ribosomal_uS7_dom_sf"/>
</dbReference>
<keyword evidence="2 5" id="KW-0689">Ribosomal protein</keyword>
<dbReference type="AlphaFoldDB" id="A0A5C1H8J0"/>
<reference evidence="5" key="1">
    <citation type="journal article" date="2019" name="Genome Biol. Evol.">
        <title>Nephromyces represents a diverse and novel lineage of the Apicomplexa that has retained apicoplasts.</title>
        <authorList>
            <person name="Munoz-Gomez S.A."/>
            <person name="Durnin K."/>
            <person name="Eme L."/>
            <person name="Paight C."/>
            <person name="Lane C.E."/>
            <person name="Saffo M.B."/>
            <person name="Slamovits C.H."/>
        </authorList>
    </citation>
    <scope>NUCLEOTIDE SEQUENCE</scope>
    <source>
        <strain evidence="5">681</strain>
    </source>
</reference>
<comment type="similarity">
    <text evidence="1">Belongs to the universal ribosomal protein uS7 family.</text>
</comment>
<keyword evidence="3" id="KW-0687">Ribonucleoprotein</keyword>